<name>A0ABY7GPW6_9GAMM</name>
<dbReference type="InterPro" id="IPR003607">
    <property type="entry name" value="HD/PDEase_dom"/>
</dbReference>
<dbReference type="Gene3D" id="1.10.3210.10">
    <property type="entry name" value="Hypothetical protein af1432"/>
    <property type="match status" value="1"/>
</dbReference>
<dbReference type="PROSITE" id="PS51832">
    <property type="entry name" value="HD_GYP"/>
    <property type="match status" value="1"/>
</dbReference>
<dbReference type="InterPro" id="IPR037522">
    <property type="entry name" value="HD_GYP_dom"/>
</dbReference>
<feature type="domain" description="HD-GYP" evidence="3">
    <location>
        <begin position="160"/>
        <end position="355"/>
    </location>
</feature>
<dbReference type="SUPFAM" id="SSF109604">
    <property type="entry name" value="HD-domain/PDEase-like"/>
    <property type="match status" value="1"/>
</dbReference>
<dbReference type="Proteomes" id="UP001162780">
    <property type="component" value="Chromosome"/>
</dbReference>
<dbReference type="EMBL" id="CP113517">
    <property type="protein sequence ID" value="WAR46526.1"/>
    <property type="molecule type" value="Genomic_DNA"/>
</dbReference>
<dbReference type="Pfam" id="PF00072">
    <property type="entry name" value="Response_reg"/>
    <property type="match status" value="1"/>
</dbReference>
<evidence type="ECO:0000313" key="5">
    <source>
        <dbReference type="Proteomes" id="UP001162780"/>
    </source>
</evidence>
<organism evidence="4 5">
    <name type="scientific">Methylomonas rapida</name>
    <dbReference type="NCBI Taxonomy" id="2963939"/>
    <lineage>
        <taxon>Bacteria</taxon>
        <taxon>Pseudomonadati</taxon>
        <taxon>Pseudomonadota</taxon>
        <taxon>Gammaproteobacteria</taxon>
        <taxon>Methylococcales</taxon>
        <taxon>Methylococcaceae</taxon>
        <taxon>Methylomonas</taxon>
    </lineage>
</organism>
<dbReference type="CDD" id="cd19920">
    <property type="entry name" value="REC_PA4781-like"/>
    <property type="match status" value="1"/>
</dbReference>
<accession>A0ABY7GPW6</accession>
<protein>
    <submittedName>
        <fullName evidence="4">Response regulator</fullName>
    </submittedName>
</protein>
<dbReference type="CDD" id="cd00077">
    <property type="entry name" value="HDc"/>
    <property type="match status" value="1"/>
</dbReference>
<dbReference type="Pfam" id="PF13487">
    <property type="entry name" value="HD_5"/>
    <property type="match status" value="1"/>
</dbReference>
<evidence type="ECO:0000256" key="1">
    <source>
        <dbReference type="PROSITE-ProRule" id="PRU00169"/>
    </source>
</evidence>
<proteinExistence type="predicted"/>
<feature type="modified residue" description="4-aspartylphosphate" evidence="1">
    <location>
        <position position="59"/>
    </location>
</feature>
<keyword evidence="5" id="KW-1185">Reference proteome</keyword>
<dbReference type="PANTHER" id="PTHR45228:SF4">
    <property type="entry name" value="LIPOPROTEIN"/>
    <property type="match status" value="1"/>
</dbReference>
<dbReference type="InterPro" id="IPR001789">
    <property type="entry name" value="Sig_transdc_resp-reg_receiver"/>
</dbReference>
<sequence>MNNSGDNQGNIVIVDDQPNNLRVLSGILQQAGYKVRPALDGKFALQSIKSSPPDLILLDIRMPEMDGYEVCRHLKADEQTREIPVIFISALQDMEDKLNAFRVGGVDYVAKPFQMEEVLARVQAHIKLYRLQCNLQNVIETRTQDLRMTLESLSESQKKYSKILEEMILAISMTIEKRDPYTAGHQWRVSLIAAEIAHELGMSADRIEGIRLGGMVHDIGKIYVPVEILTRPGALSDIEFSFIKTHPEVGYDIVKHVQFPWPVADMILQHHERLDGSGYPRGLKRGEILLESQIISVSDIVEAIASHRPYRPALGLEHALKEIRAGAGRIYDADVAAACLRLFEEKGYMLPELIKRT</sequence>
<dbReference type="InterPro" id="IPR052020">
    <property type="entry name" value="Cyclic_di-GMP/3'3'-cGAMP_PDE"/>
</dbReference>
<reference evidence="4" key="1">
    <citation type="submission" date="2022-11" db="EMBL/GenBank/DDBJ databases">
        <title>Methylomonas rapida sp. nov., Carotenoid-Producing Obligate Methanotrophs with High Growth Characteristics and Biotechnological Potential.</title>
        <authorList>
            <person name="Tikhonova E.N."/>
            <person name="Suleimanov R.Z."/>
            <person name="Miroshnikov K."/>
            <person name="Oshkin I.Y."/>
            <person name="Belova S.E."/>
            <person name="Danilova O.V."/>
            <person name="Ashikhmin A."/>
            <person name="Konopkin A."/>
            <person name="But S.Y."/>
            <person name="Khmelenina V.N."/>
            <person name="Kuznetsov N."/>
            <person name="Pimenov N.V."/>
            <person name="Dedysh S.N."/>
        </authorList>
    </citation>
    <scope>NUCLEOTIDE SEQUENCE</scope>
    <source>
        <strain evidence="4">MP1</strain>
    </source>
</reference>
<dbReference type="PANTHER" id="PTHR45228">
    <property type="entry name" value="CYCLIC DI-GMP PHOSPHODIESTERASE TM_0186-RELATED"/>
    <property type="match status" value="1"/>
</dbReference>
<dbReference type="SUPFAM" id="SSF52172">
    <property type="entry name" value="CheY-like"/>
    <property type="match status" value="1"/>
</dbReference>
<dbReference type="NCBIfam" id="TIGR00277">
    <property type="entry name" value="HDIG"/>
    <property type="match status" value="1"/>
</dbReference>
<dbReference type="Gene3D" id="3.40.50.2300">
    <property type="match status" value="1"/>
</dbReference>
<gene>
    <name evidence="4" type="ORF">NM686_008420</name>
</gene>
<dbReference type="RefSeq" id="WP_255187435.1">
    <property type="nucleotide sequence ID" value="NZ_CP113517.1"/>
</dbReference>
<keyword evidence="1" id="KW-0597">Phosphoprotein</keyword>
<dbReference type="InterPro" id="IPR006675">
    <property type="entry name" value="HDIG_dom"/>
</dbReference>
<feature type="domain" description="Response regulatory" evidence="2">
    <location>
        <begin position="10"/>
        <end position="126"/>
    </location>
</feature>
<dbReference type="SMART" id="SM00471">
    <property type="entry name" value="HDc"/>
    <property type="match status" value="1"/>
</dbReference>
<evidence type="ECO:0000259" key="2">
    <source>
        <dbReference type="PROSITE" id="PS50110"/>
    </source>
</evidence>
<dbReference type="SMART" id="SM00448">
    <property type="entry name" value="REC"/>
    <property type="match status" value="1"/>
</dbReference>
<evidence type="ECO:0000259" key="3">
    <source>
        <dbReference type="PROSITE" id="PS51832"/>
    </source>
</evidence>
<evidence type="ECO:0000313" key="4">
    <source>
        <dbReference type="EMBL" id="WAR46526.1"/>
    </source>
</evidence>
<dbReference type="InterPro" id="IPR011006">
    <property type="entry name" value="CheY-like_superfamily"/>
</dbReference>
<dbReference type="PROSITE" id="PS50110">
    <property type="entry name" value="RESPONSE_REGULATORY"/>
    <property type="match status" value="1"/>
</dbReference>